<keyword evidence="6" id="KW-1185">Reference proteome</keyword>
<dbReference type="SUPFAM" id="SSF50891">
    <property type="entry name" value="Cyclophilin-like"/>
    <property type="match status" value="1"/>
</dbReference>
<dbReference type="Gene3D" id="3.30.1360.40">
    <property type="match status" value="1"/>
</dbReference>
<gene>
    <name evidence="5" type="ORF">B0W44_17455</name>
</gene>
<dbReference type="PANTHER" id="PTHR34698:SF2">
    <property type="entry name" value="5-OXOPROLINASE SUBUNIT B"/>
    <property type="match status" value="1"/>
</dbReference>
<dbReference type="KEGG" id="ntr:B0W44_17455"/>
<dbReference type="NCBIfam" id="TIGR00370">
    <property type="entry name" value="5-oxoprolinase subunit PxpB"/>
    <property type="match status" value="1"/>
</dbReference>
<dbReference type="Gene3D" id="2.40.100.10">
    <property type="entry name" value="Cyclophilin-like"/>
    <property type="match status" value="1"/>
</dbReference>
<keyword evidence="3" id="KW-0067">ATP-binding</keyword>
<keyword evidence="2 5" id="KW-0378">Hydrolase</keyword>
<evidence type="ECO:0000256" key="1">
    <source>
        <dbReference type="ARBA" id="ARBA00022741"/>
    </source>
</evidence>
<dbReference type="AlphaFoldDB" id="A0A1U9KB90"/>
<dbReference type="SUPFAM" id="SSF160467">
    <property type="entry name" value="PH0987 N-terminal domain-like"/>
    <property type="match status" value="1"/>
</dbReference>
<dbReference type="InterPro" id="IPR029000">
    <property type="entry name" value="Cyclophilin-like_dom_sf"/>
</dbReference>
<evidence type="ECO:0000256" key="3">
    <source>
        <dbReference type="ARBA" id="ARBA00022840"/>
    </source>
</evidence>
<proteinExistence type="predicted"/>
<dbReference type="STRING" id="1471761.B0W44_17455"/>
<evidence type="ECO:0000256" key="2">
    <source>
        <dbReference type="ARBA" id="ARBA00022801"/>
    </source>
</evidence>
<feature type="domain" description="Carboxyltransferase" evidence="4">
    <location>
        <begin position="2"/>
        <end position="203"/>
    </location>
</feature>
<evidence type="ECO:0000313" key="5">
    <source>
        <dbReference type="EMBL" id="AQS57261.1"/>
    </source>
</evidence>
<evidence type="ECO:0000259" key="4">
    <source>
        <dbReference type="SMART" id="SM00796"/>
    </source>
</evidence>
<dbReference type="GO" id="GO:0016787">
    <property type="term" value="F:hydrolase activity"/>
    <property type="evidence" value="ECO:0007669"/>
    <property type="project" value="UniProtKB-KW"/>
</dbReference>
<keyword evidence="1" id="KW-0547">Nucleotide-binding</keyword>
<dbReference type="SMART" id="SM00796">
    <property type="entry name" value="AHS1"/>
    <property type="match status" value="1"/>
</dbReference>
<evidence type="ECO:0000313" key="6">
    <source>
        <dbReference type="Proteomes" id="UP000188603"/>
    </source>
</evidence>
<dbReference type="OrthoDB" id="9778567at2"/>
<dbReference type="PANTHER" id="PTHR34698">
    <property type="entry name" value="5-OXOPROLINASE SUBUNIT B"/>
    <property type="match status" value="1"/>
</dbReference>
<dbReference type="InterPro" id="IPR003833">
    <property type="entry name" value="CT_C_D"/>
</dbReference>
<dbReference type="EMBL" id="CP019699">
    <property type="protein sequence ID" value="AQS57261.1"/>
    <property type="molecule type" value="Genomic_DNA"/>
</dbReference>
<name>A0A1U9KB90_9BACL</name>
<sequence length="247" mass="27587">MFKVSAFGDSGLRIQFGETISPKTNQRIRSFAVLLEQEKLHGILEWIPTYTALSIVYDPYVISYAELEQFVLDLKEKMTRINLPKADVVHIPTCYGGDKGPDLAQVADHNGLTEEEVVKIHSGTNYLIYMMGFTPGFPYLGGMSKKIATPRLTVPRPKIAPGSVGIAGEQTGIYSMETPGGWQIIGRTPLKLYDPDRDPPILLKAGNYVRFHPVSEEEYKDILETVRNGTFHPHVEPYREEEDGCAG</sequence>
<reference evidence="5 6" key="1">
    <citation type="journal article" date="2015" name="Int. J. Syst. Evol. Microbiol.">
        <title>Novibacillus thermophilus gen. nov., sp. nov., a Gram-staining-negative and moderately thermophilic member of the family Thermoactinomycetaceae.</title>
        <authorList>
            <person name="Yang G."/>
            <person name="Chen J."/>
            <person name="Zhou S."/>
        </authorList>
    </citation>
    <scope>NUCLEOTIDE SEQUENCE [LARGE SCALE GENOMIC DNA]</scope>
    <source>
        <strain evidence="5 6">SG-1</strain>
    </source>
</reference>
<dbReference type="GO" id="GO:0005524">
    <property type="term" value="F:ATP binding"/>
    <property type="evidence" value="ECO:0007669"/>
    <property type="project" value="UniProtKB-KW"/>
</dbReference>
<dbReference type="InterPro" id="IPR010016">
    <property type="entry name" value="PxpB"/>
</dbReference>
<protein>
    <submittedName>
        <fullName evidence="5">Allophanate hydrolase</fullName>
    </submittedName>
</protein>
<organism evidence="5 6">
    <name type="scientific">Novibacillus thermophilus</name>
    <dbReference type="NCBI Taxonomy" id="1471761"/>
    <lineage>
        <taxon>Bacteria</taxon>
        <taxon>Bacillati</taxon>
        <taxon>Bacillota</taxon>
        <taxon>Bacilli</taxon>
        <taxon>Bacillales</taxon>
        <taxon>Thermoactinomycetaceae</taxon>
        <taxon>Novibacillus</taxon>
    </lineage>
</organism>
<dbReference type="Pfam" id="PF02682">
    <property type="entry name" value="CT_C_D"/>
    <property type="match status" value="1"/>
</dbReference>
<dbReference type="Proteomes" id="UP000188603">
    <property type="component" value="Chromosome"/>
</dbReference>
<accession>A0A1U9KB90</accession>